<proteinExistence type="predicted"/>
<comment type="caution">
    <text evidence="2">The sequence shown here is derived from an EMBL/GenBank/DDBJ whole genome shotgun (WGS) entry which is preliminary data.</text>
</comment>
<feature type="chain" id="PRO_5032578707" description="Secreted protein" evidence="1">
    <location>
        <begin position="22"/>
        <end position="100"/>
    </location>
</feature>
<protein>
    <recommendedName>
        <fullName evidence="4">Secreted protein</fullName>
    </recommendedName>
</protein>
<sequence length="100" mass="10650">MRRSAILISAVFALFPRSLFAEEGVWSPTNVIAQINLGCTRVYTCGPKEDVVHDGAHKVVGNGPKLVIGVCSAGDGPIDSCNDCLTTPPTDACDWHLQPK</sequence>
<evidence type="ECO:0008006" key="4">
    <source>
        <dbReference type="Google" id="ProtNLM"/>
    </source>
</evidence>
<name>A0A839EKV8_9HYPH</name>
<evidence type="ECO:0000256" key="1">
    <source>
        <dbReference type="SAM" id="SignalP"/>
    </source>
</evidence>
<dbReference type="AlphaFoldDB" id="A0A839EKV8"/>
<evidence type="ECO:0000313" key="3">
    <source>
        <dbReference type="Proteomes" id="UP000549052"/>
    </source>
</evidence>
<keyword evidence="1" id="KW-0732">Signal</keyword>
<reference evidence="2 3" key="1">
    <citation type="submission" date="2020-07" db="EMBL/GenBank/DDBJ databases">
        <title>Genomic Encyclopedia of Type Strains, Phase IV (KMG-V): Genome sequencing to study the core and pangenomes of soil and plant-associated prokaryotes.</title>
        <authorList>
            <person name="Whitman W."/>
        </authorList>
    </citation>
    <scope>NUCLEOTIDE SEQUENCE [LARGE SCALE GENOMIC DNA]</scope>
    <source>
        <strain evidence="2 3">AN3</strain>
    </source>
</reference>
<dbReference type="EMBL" id="JACGXN010000011">
    <property type="protein sequence ID" value="MBA8881093.1"/>
    <property type="molecule type" value="Genomic_DNA"/>
</dbReference>
<keyword evidence="3" id="KW-1185">Reference proteome</keyword>
<evidence type="ECO:0000313" key="2">
    <source>
        <dbReference type="EMBL" id="MBA8881093.1"/>
    </source>
</evidence>
<gene>
    <name evidence="2" type="ORF">FHW16_004828</name>
</gene>
<feature type="signal peptide" evidence="1">
    <location>
        <begin position="1"/>
        <end position="21"/>
    </location>
</feature>
<dbReference type="Proteomes" id="UP000549052">
    <property type="component" value="Unassembled WGS sequence"/>
</dbReference>
<accession>A0A839EKV8</accession>
<organism evidence="2 3">
    <name type="scientific">Phyllobacterium myrsinacearum</name>
    <dbReference type="NCBI Taxonomy" id="28101"/>
    <lineage>
        <taxon>Bacteria</taxon>
        <taxon>Pseudomonadati</taxon>
        <taxon>Pseudomonadota</taxon>
        <taxon>Alphaproteobacteria</taxon>
        <taxon>Hyphomicrobiales</taxon>
        <taxon>Phyllobacteriaceae</taxon>
        <taxon>Phyllobacterium</taxon>
    </lineage>
</organism>